<dbReference type="PANTHER" id="PTHR10663:SF375">
    <property type="entry name" value="LD29171P"/>
    <property type="match status" value="1"/>
</dbReference>
<feature type="region of interest" description="Disordered" evidence="3">
    <location>
        <begin position="715"/>
        <end position="739"/>
    </location>
</feature>
<dbReference type="SUPFAM" id="SSF48371">
    <property type="entry name" value="ARM repeat"/>
    <property type="match status" value="1"/>
</dbReference>
<keyword evidence="6" id="KW-1185">Reference proteome</keyword>
<keyword evidence="2" id="KW-0963">Cytoplasm</keyword>
<dbReference type="SMART" id="SM00222">
    <property type="entry name" value="Sec7"/>
    <property type="match status" value="1"/>
</dbReference>
<dbReference type="InterPro" id="IPR016024">
    <property type="entry name" value="ARM-type_fold"/>
</dbReference>
<dbReference type="GO" id="GO:0032012">
    <property type="term" value="P:regulation of ARF protein signal transduction"/>
    <property type="evidence" value="ECO:0007669"/>
    <property type="project" value="InterPro"/>
</dbReference>
<dbReference type="AlphaFoldDB" id="X6NP62"/>
<evidence type="ECO:0000256" key="1">
    <source>
        <dbReference type="ARBA" id="ARBA00004496"/>
    </source>
</evidence>
<dbReference type="Pfam" id="PF09324">
    <property type="entry name" value="Sec7-like_HDS"/>
    <property type="match status" value="1"/>
</dbReference>
<evidence type="ECO:0000313" key="5">
    <source>
        <dbReference type="EMBL" id="ETO27811.1"/>
    </source>
</evidence>
<organism evidence="5 6">
    <name type="scientific">Reticulomyxa filosa</name>
    <dbReference type="NCBI Taxonomy" id="46433"/>
    <lineage>
        <taxon>Eukaryota</taxon>
        <taxon>Sar</taxon>
        <taxon>Rhizaria</taxon>
        <taxon>Retaria</taxon>
        <taxon>Foraminifera</taxon>
        <taxon>Monothalamids</taxon>
        <taxon>Reticulomyxidae</taxon>
        <taxon>Reticulomyxa</taxon>
    </lineage>
</organism>
<comment type="subcellular location">
    <subcellularLocation>
        <location evidence="1">Cytoplasm</location>
    </subcellularLocation>
</comment>
<reference evidence="5 6" key="1">
    <citation type="journal article" date="2013" name="Curr. Biol.">
        <title>The Genome of the Foraminiferan Reticulomyxa filosa.</title>
        <authorList>
            <person name="Glockner G."/>
            <person name="Hulsmann N."/>
            <person name="Schleicher M."/>
            <person name="Noegel A.A."/>
            <person name="Eichinger L."/>
            <person name="Gallinger C."/>
            <person name="Pawlowski J."/>
            <person name="Sierra R."/>
            <person name="Euteneuer U."/>
            <person name="Pillet L."/>
            <person name="Moustafa A."/>
            <person name="Platzer M."/>
            <person name="Groth M."/>
            <person name="Szafranski K."/>
            <person name="Schliwa M."/>
        </authorList>
    </citation>
    <scope>NUCLEOTIDE SEQUENCE [LARGE SCALE GENOMIC DNA]</scope>
</reference>
<dbReference type="CDD" id="cd00171">
    <property type="entry name" value="Sec7"/>
    <property type="match status" value="1"/>
</dbReference>
<dbReference type="PROSITE" id="PS50190">
    <property type="entry name" value="SEC7"/>
    <property type="match status" value="1"/>
</dbReference>
<proteinExistence type="predicted"/>
<sequence length="808" mass="91297">MHEYIDSLDFKDLELDEAVRKLCSNFKLPGEGQKIDRIMQKFAERYCLQNEESFQQADDAYILAYSIIMLNVNLYNRNVKTHMTKEEFVKNTMLAVTDSSMSKSIELIYDRIAANEILLNDHAPNGSSKSGPLGNLTNPAGEAVANALAFFNGMYNSHSSEFQPSQPNFLQQRKNIMARVHDEVSNVTSAVKSKKSREENMFYEPQPVAYFSFSFFSICLICFFKKKNYILYFIEDAEALQPMFRICWLASLATFSVLLEDPQANMLNQLHSLASGLGKQVQSGKVASEQLVGLCLSGYRHGVKLATRLQMDIEAEAYINSLANLTLLGTDKPIDQKNIDAIKTLIEIASEDGNMLRGSWFQILKCISEIEVLHLIKSEEVVDAAHFMNDQERAQISNVHTSSGSSLSRSYKTKLIQEHTKFTSKGVLRFSGEYANAAMVASQIPSSAVDRVFMDSTKLDNESIVHFCIALATVSAVELDNPLNPRVFSLRKIVEVAHDNIHIRIPLIWQRVWNVLSRHFVKAGLHRNRNIGEYCINSLRQLAGLFFEKEELTNFQFQSKFLLPFHQIMEQSKSQPVRLLIIECIFSIVKTRFTNVKSGWKTVFSVVALAAKDSDETLVLKTYDVMGSILGDYFPLLQYKSGAPPSETTENKTSVKKVRSFPIHLVGAETLEECVNCLVAFAGCPFANIALKAIDTLVVCASQLYDLDQTIKHTKDESKDHNKEQAGPSQDEKSEPTSHPVFLLKRSSKDFLPEKESPMLKAWFLCLTGLSRIIFDDRHTVFGLASRNIVGCFLSDFVYCFFVCFFFF</sequence>
<dbReference type="Gene3D" id="1.10.1000.11">
    <property type="entry name" value="Arf Nucleotide-binding Site Opener,domain 2"/>
    <property type="match status" value="1"/>
</dbReference>
<dbReference type="PANTHER" id="PTHR10663">
    <property type="entry name" value="GUANYL-NUCLEOTIDE EXCHANGE FACTOR"/>
    <property type="match status" value="1"/>
</dbReference>
<name>X6NP62_RETFI</name>
<dbReference type="OrthoDB" id="430364at2759"/>
<dbReference type="EMBL" id="ASPP01007031">
    <property type="protein sequence ID" value="ETO27811.1"/>
    <property type="molecule type" value="Genomic_DNA"/>
</dbReference>
<feature type="compositionally biased region" description="Basic and acidic residues" evidence="3">
    <location>
        <begin position="715"/>
        <end position="736"/>
    </location>
</feature>
<gene>
    <name evidence="5" type="ORF">RFI_09322</name>
</gene>
<accession>X6NP62</accession>
<evidence type="ECO:0000259" key="4">
    <source>
        <dbReference type="PROSITE" id="PS50190"/>
    </source>
</evidence>
<dbReference type="InterPro" id="IPR023394">
    <property type="entry name" value="Sec7_C_sf"/>
</dbReference>
<dbReference type="Proteomes" id="UP000023152">
    <property type="component" value="Unassembled WGS sequence"/>
</dbReference>
<evidence type="ECO:0000313" key="6">
    <source>
        <dbReference type="Proteomes" id="UP000023152"/>
    </source>
</evidence>
<dbReference type="OMA" id="NIMARVH"/>
<dbReference type="InterPro" id="IPR000904">
    <property type="entry name" value="Sec7_dom"/>
</dbReference>
<dbReference type="InterPro" id="IPR035999">
    <property type="entry name" value="Sec7_dom_sf"/>
</dbReference>
<dbReference type="GO" id="GO:0005737">
    <property type="term" value="C:cytoplasm"/>
    <property type="evidence" value="ECO:0007669"/>
    <property type="project" value="UniProtKB-SubCell"/>
</dbReference>
<dbReference type="InterPro" id="IPR015403">
    <property type="entry name" value="Mon2/Sec7/BIG1-like_HDS"/>
</dbReference>
<evidence type="ECO:0000256" key="2">
    <source>
        <dbReference type="ARBA" id="ARBA00022490"/>
    </source>
</evidence>
<evidence type="ECO:0000256" key="3">
    <source>
        <dbReference type="SAM" id="MobiDB-lite"/>
    </source>
</evidence>
<feature type="domain" description="SEC7" evidence="4">
    <location>
        <begin position="1"/>
        <end position="115"/>
    </location>
</feature>
<dbReference type="SUPFAM" id="SSF48425">
    <property type="entry name" value="Sec7 domain"/>
    <property type="match status" value="1"/>
</dbReference>
<comment type="caution">
    <text evidence="5">The sequence shown here is derived from an EMBL/GenBank/DDBJ whole genome shotgun (WGS) entry which is preliminary data.</text>
</comment>
<dbReference type="GO" id="GO:0005085">
    <property type="term" value="F:guanyl-nucleotide exchange factor activity"/>
    <property type="evidence" value="ECO:0007669"/>
    <property type="project" value="InterPro"/>
</dbReference>
<dbReference type="Pfam" id="PF01369">
    <property type="entry name" value="Sec7"/>
    <property type="match status" value="1"/>
</dbReference>
<protein>
    <recommendedName>
        <fullName evidence="4">SEC7 domain-containing protein</fullName>
    </recommendedName>
</protein>